<dbReference type="EMBL" id="QYUQ01000002">
    <property type="protein sequence ID" value="RJG01362.1"/>
    <property type="molecule type" value="Genomic_DNA"/>
</dbReference>
<evidence type="ECO:0000313" key="1">
    <source>
        <dbReference type="EMBL" id="RJG01362.1"/>
    </source>
</evidence>
<evidence type="ECO:0000313" key="2">
    <source>
        <dbReference type="Proteomes" id="UP000266327"/>
    </source>
</evidence>
<organism evidence="1 2">
    <name type="scientific">Noviherbaspirillum sedimenti</name>
    <dbReference type="NCBI Taxonomy" id="2320865"/>
    <lineage>
        <taxon>Bacteria</taxon>
        <taxon>Pseudomonadati</taxon>
        <taxon>Pseudomonadota</taxon>
        <taxon>Betaproteobacteria</taxon>
        <taxon>Burkholderiales</taxon>
        <taxon>Oxalobacteraceae</taxon>
        <taxon>Noviherbaspirillum</taxon>
    </lineage>
</organism>
<gene>
    <name evidence="1" type="ORF">D3878_07000</name>
</gene>
<accession>A0A3A3G4D3</accession>
<protein>
    <submittedName>
        <fullName evidence="1">Uncharacterized protein</fullName>
    </submittedName>
</protein>
<comment type="caution">
    <text evidence="1">The sequence shown here is derived from an EMBL/GenBank/DDBJ whole genome shotgun (WGS) entry which is preliminary data.</text>
</comment>
<sequence>MANTSVALRQIIHCLRRTGKGEAFINIIMPSVHSGLTVVPHQYCLIAIFLQFAIFSVEPMMDLAFTSNDKAFREQVRLFLEENLPSDLACRAIIPQTGKHGMACCINKIPHQVDNIGRLING</sequence>
<reference evidence="2" key="1">
    <citation type="submission" date="2018-09" db="EMBL/GenBank/DDBJ databases">
        <authorList>
            <person name="Zhu H."/>
        </authorList>
    </citation>
    <scope>NUCLEOTIDE SEQUENCE [LARGE SCALE GENOMIC DNA]</scope>
    <source>
        <strain evidence="2">K1S02-23</strain>
    </source>
</reference>
<name>A0A3A3G4D3_9BURK</name>
<dbReference type="AlphaFoldDB" id="A0A3A3G4D3"/>
<proteinExistence type="predicted"/>
<keyword evidence="2" id="KW-1185">Reference proteome</keyword>
<dbReference type="Proteomes" id="UP000266327">
    <property type="component" value="Unassembled WGS sequence"/>
</dbReference>